<dbReference type="Proteomes" id="UP000095280">
    <property type="component" value="Unplaced"/>
</dbReference>
<accession>A0A1I8FDN8</accession>
<organism evidence="1 2">
    <name type="scientific">Macrostomum lignano</name>
    <dbReference type="NCBI Taxonomy" id="282301"/>
    <lineage>
        <taxon>Eukaryota</taxon>
        <taxon>Metazoa</taxon>
        <taxon>Spiralia</taxon>
        <taxon>Lophotrochozoa</taxon>
        <taxon>Platyhelminthes</taxon>
        <taxon>Rhabditophora</taxon>
        <taxon>Macrostomorpha</taxon>
        <taxon>Macrostomida</taxon>
        <taxon>Macrostomidae</taxon>
        <taxon>Macrostomum</taxon>
    </lineage>
</organism>
<reference evidence="2" key="1">
    <citation type="submission" date="2016-11" db="UniProtKB">
        <authorList>
            <consortium name="WormBaseParasite"/>
        </authorList>
    </citation>
    <scope>IDENTIFICATION</scope>
</reference>
<protein>
    <submittedName>
        <fullName evidence="2">Uncharacterized protein</fullName>
    </submittedName>
</protein>
<sequence>MPKVVPDQWHANFNTTIC</sequence>
<evidence type="ECO:0000313" key="1">
    <source>
        <dbReference type="Proteomes" id="UP000095280"/>
    </source>
</evidence>
<proteinExistence type="predicted"/>
<dbReference type="WBParaSite" id="maker-unitig_29762-snap-gene-0.3-mRNA-1">
    <property type="protein sequence ID" value="maker-unitig_29762-snap-gene-0.3-mRNA-1"/>
    <property type="gene ID" value="maker-unitig_29762-snap-gene-0.3"/>
</dbReference>
<name>A0A1I8FDN8_9PLAT</name>
<dbReference type="AlphaFoldDB" id="A0A1I8FDN8"/>
<keyword evidence="1" id="KW-1185">Reference proteome</keyword>
<evidence type="ECO:0000313" key="2">
    <source>
        <dbReference type="WBParaSite" id="maker-unitig_29762-snap-gene-0.3-mRNA-1"/>
    </source>
</evidence>